<dbReference type="Gene3D" id="3.30.530.20">
    <property type="match status" value="1"/>
</dbReference>
<dbReference type="InterPro" id="IPR023393">
    <property type="entry name" value="START-like_dom_sf"/>
</dbReference>
<dbReference type="GeneID" id="584940"/>
<dbReference type="InParanoid" id="A0A7M7LTN9"/>
<dbReference type="InterPro" id="IPR002913">
    <property type="entry name" value="START_lipid-bd_dom"/>
</dbReference>
<keyword evidence="3" id="KW-0446">Lipid-binding</keyword>
<dbReference type="OrthoDB" id="196858at2759"/>
<evidence type="ECO:0000256" key="1">
    <source>
        <dbReference type="ARBA" id="ARBA00022448"/>
    </source>
</evidence>
<protein>
    <recommendedName>
        <fullName evidence="6">START domain-containing protein</fullName>
    </recommendedName>
</protein>
<dbReference type="Proteomes" id="UP000007110">
    <property type="component" value="Unassembled WGS sequence"/>
</dbReference>
<evidence type="ECO:0000313" key="8">
    <source>
        <dbReference type="Proteomes" id="UP000007110"/>
    </source>
</evidence>
<keyword evidence="1" id="KW-0813">Transport</keyword>
<dbReference type="CDD" id="cd08867">
    <property type="entry name" value="START_STARD4_5_6-like"/>
    <property type="match status" value="1"/>
</dbReference>
<dbReference type="RefSeq" id="XP_011678060.2">
    <property type="nucleotide sequence ID" value="XM_011679758.2"/>
</dbReference>
<reference evidence="8" key="1">
    <citation type="submission" date="2015-02" db="EMBL/GenBank/DDBJ databases">
        <title>Genome sequencing for Strongylocentrotus purpuratus.</title>
        <authorList>
            <person name="Murali S."/>
            <person name="Liu Y."/>
            <person name="Vee V."/>
            <person name="English A."/>
            <person name="Wang M."/>
            <person name="Skinner E."/>
            <person name="Han Y."/>
            <person name="Muzny D.M."/>
            <person name="Worley K.C."/>
            <person name="Gibbs R.A."/>
        </authorList>
    </citation>
    <scope>NUCLEOTIDE SEQUENCE</scope>
</reference>
<evidence type="ECO:0000256" key="4">
    <source>
        <dbReference type="ARBA" id="ARBA00024750"/>
    </source>
</evidence>
<dbReference type="Pfam" id="PF01852">
    <property type="entry name" value="START"/>
    <property type="match status" value="1"/>
</dbReference>
<evidence type="ECO:0000256" key="5">
    <source>
        <dbReference type="SAM" id="MobiDB-lite"/>
    </source>
</evidence>
<feature type="domain" description="START" evidence="6">
    <location>
        <begin position="93"/>
        <end position="292"/>
    </location>
</feature>
<dbReference type="AlphaFoldDB" id="A0A7M7LTN9"/>
<keyword evidence="8" id="KW-1185">Reference proteome</keyword>
<evidence type="ECO:0000256" key="3">
    <source>
        <dbReference type="ARBA" id="ARBA00023121"/>
    </source>
</evidence>
<accession>A0A7M7LTN9</accession>
<feature type="region of interest" description="Disordered" evidence="5">
    <location>
        <begin position="19"/>
        <end position="78"/>
    </location>
</feature>
<proteinExistence type="predicted"/>
<keyword evidence="2" id="KW-0445">Lipid transport</keyword>
<dbReference type="PROSITE" id="PS50848">
    <property type="entry name" value="START"/>
    <property type="match status" value="1"/>
</dbReference>
<dbReference type="PANTHER" id="PTHR46374">
    <property type="entry name" value="PROTEIN CBG07384"/>
    <property type="match status" value="1"/>
</dbReference>
<sequence>MSAGAGALTGLCAATVGIVQHQRRGTDQTSESSSPQHSKANPHSPPRSSGDKTRGSGISAAPSGEGKETSGGPAMDFNEYADDVANRALDLYNDNDWKVARSAEEISFEDFKKEIKIMYKKSSEFDGHVYRAECTIDAPPEKIIHYILPSPKGLRGKWDKNVKESDVIENINENLIIARSATHSAAMGLIASRDFVDLITVRRYPDRGIVATSSRSVDRKDRPPVDGFVRGVNYHGGTFCSPVDGESNKTRVVNIVQTDLCGMIPQSLVESALPNNLIEFFVDLDNSLKKDY</sequence>
<dbReference type="EnsemblMetazoa" id="XM_011679758">
    <property type="protein sequence ID" value="XP_011678060"/>
    <property type="gene ID" value="LOC584940"/>
</dbReference>
<organism evidence="7 8">
    <name type="scientific">Strongylocentrotus purpuratus</name>
    <name type="common">Purple sea urchin</name>
    <dbReference type="NCBI Taxonomy" id="7668"/>
    <lineage>
        <taxon>Eukaryota</taxon>
        <taxon>Metazoa</taxon>
        <taxon>Echinodermata</taxon>
        <taxon>Eleutherozoa</taxon>
        <taxon>Echinozoa</taxon>
        <taxon>Echinoidea</taxon>
        <taxon>Euechinoidea</taxon>
        <taxon>Echinacea</taxon>
        <taxon>Camarodonta</taxon>
        <taxon>Echinidea</taxon>
        <taxon>Strongylocentrotidae</taxon>
        <taxon>Strongylocentrotus</taxon>
    </lineage>
</organism>
<dbReference type="KEGG" id="spu:584940"/>
<evidence type="ECO:0000259" key="6">
    <source>
        <dbReference type="PROSITE" id="PS50848"/>
    </source>
</evidence>
<comment type="function">
    <text evidence="4">May be involved in the intracellular transport of sterols or other lipids. May bind cholesterol or other sterols.</text>
</comment>
<dbReference type="OMA" id="ECTIDAP"/>
<feature type="compositionally biased region" description="Polar residues" evidence="5">
    <location>
        <begin position="27"/>
        <end position="41"/>
    </location>
</feature>
<name>A0A7M7LTN9_STRPU</name>
<evidence type="ECO:0000256" key="2">
    <source>
        <dbReference type="ARBA" id="ARBA00023055"/>
    </source>
</evidence>
<dbReference type="SMR" id="A0A7M7LTN9"/>
<dbReference type="GO" id="GO:0008289">
    <property type="term" value="F:lipid binding"/>
    <property type="evidence" value="ECO:0007669"/>
    <property type="project" value="UniProtKB-KW"/>
</dbReference>
<dbReference type="SMART" id="SM00234">
    <property type="entry name" value="START"/>
    <property type="match status" value="1"/>
</dbReference>
<dbReference type="GO" id="GO:0006869">
    <property type="term" value="P:lipid transport"/>
    <property type="evidence" value="ECO:0007669"/>
    <property type="project" value="UniProtKB-KW"/>
</dbReference>
<dbReference type="PANTHER" id="PTHR46374:SF1">
    <property type="entry name" value="START DOMAIN-CONTAINING PROTEIN"/>
    <property type="match status" value="1"/>
</dbReference>
<dbReference type="SUPFAM" id="SSF55961">
    <property type="entry name" value="Bet v1-like"/>
    <property type="match status" value="1"/>
</dbReference>
<evidence type="ECO:0000313" key="7">
    <source>
        <dbReference type="EnsemblMetazoa" id="XP_011678060"/>
    </source>
</evidence>
<dbReference type="InterPro" id="IPR043556">
    <property type="entry name" value="StARD5/6"/>
</dbReference>
<reference evidence="7" key="2">
    <citation type="submission" date="2021-01" db="UniProtKB">
        <authorList>
            <consortium name="EnsemblMetazoa"/>
        </authorList>
    </citation>
    <scope>IDENTIFICATION</scope>
</reference>